<dbReference type="AlphaFoldDB" id="A0AAE1ATE7"/>
<accession>A0AAE1ATE7</accession>
<gene>
    <name evidence="1" type="ORF">RRG08_032259</name>
</gene>
<proteinExistence type="predicted"/>
<evidence type="ECO:0000313" key="1">
    <source>
        <dbReference type="EMBL" id="KAK3792996.1"/>
    </source>
</evidence>
<dbReference type="Proteomes" id="UP001283361">
    <property type="component" value="Unassembled WGS sequence"/>
</dbReference>
<feature type="non-terminal residue" evidence="1">
    <location>
        <position position="1"/>
    </location>
</feature>
<sequence length="157" mass="17607">DRSYASTYRRSRGEAMTTKNIVIDSGNGIRGAVQSRGTSITEVPHPNHAIDRSRNLVAIVSPRDSLGRKNAPPQVYICDRATILGLCNKLRSPWKGPGLIVNILTPYLLEDQIKNRTSVVNHDHVKKCLDRELPKWLVKARLKLDEPEVRPGIRVPN</sequence>
<dbReference type="EMBL" id="JAWDGP010001294">
    <property type="protein sequence ID" value="KAK3792996.1"/>
    <property type="molecule type" value="Genomic_DNA"/>
</dbReference>
<organism evidence="1 2">
    <name type="scientific">Elysia crispata</name>
    <name type="common">lettuce slug</name>
    <dbReference type="NCBI Taxonomy" id="231223"/>
    <lineage>
        <taxon>Eukaryota</taxon>
        <taxon>Metazoa</taxon>
        <taxon>Spiralia</taxon>
        <taxon>Lophotrochozoa</taxon>
        <taxon>Mollusca</taxon>
        <taxon>Gastropoda</taxon>
        <taxon>Heterobranchia</taxon>
        <taxon>Euthyneura</taxon>
        <taxon>Panpulmonata</taxon>
        <taxon>Sacoglossa</taxon>
        <taxon>Placobranchoidea</taxon>
        <taxon>Plakobranchidae</taxon>
        <taxon>Elysia</taxon>
    </lineage>
</organism>
<comment type="caution">
    <text evidence="1">The sequence shown here is derived from an EMBL/GenBank/DDBJ whole genome shotgun (WGS) entry which is preliminary data.</text>
</comment>
<keyword evidence="2" id="KW-1185">Reference proteome</keyword>
<name>A0AAE1ATE7_9GAST</name>
<evidence type="ECO:0000313" key="2">
    <source>
        <dbReference type="Proteomes" id="UP001283361"/>
    </source>
</evidence>
<reference evidence="1" key="1">
    <citation type="journal article" date="2023" name="G3 (Bethesda)">
        <title>A reference genome for the long-term kleptoplast-retaining sea slug Elysia crispata morphotype clarki.</title>
        <authorList>
            <person name="Eastman K.E."/>
            <person name="Pendleton A.L."/>
            <person name="Shaikh M.A."/>
            <person name="Suttiyut T."/>
            <person name="Ogas R."/>
            <person name="Tomko P."/>
            <person name="Gavelis G."/>
            <person name="Widhalm J.R."/>
            <person name="Wisecaver J.H."/>
        </authorList>
    </citation>
    <scope>NUCLEOTIDE SEQUENCE</scope>
    <source>
        <strain evidence="1">ECLA1</strain>
    </source>
</reference>
<protein>
    <submittedName>
        <fullName evidence="1">Uncharacterized protein</fullName>
    </submittedName>
</protein>